<dbReference type="Proteomes" id="UP000314294">
    <property type="component" value="Unassembled WGS sequence"/>
</dbReference>
<gene>
    <name evidence="2" type="ORF">EYF80_057035</name>
</gene>
<feature type="region of interest" description="Disordered" evidence="1">
    <location>
        <begin position="39"/>
        <end position="73"/>
    </location>
</feature>
<sequence>METHPQLLVPHQYPGHYLQSTSHFVACMQTTNQAEALDDMNHTETHGETRQDARSRTDTHHYVMKANDAEPND</sequence>
<name>A0A4Z2EX24_9TELE</name>
<reference evidence="2 3" key="1">
    <citation type="submission" date="2019-03" db="EMBL/GenBank/DDBJ databases">
        <title>First draft genome of Liparis tanakae, snailfish: a comprehensive survey of snailfish specific genes.</title>
        <authorList>
            <person name="Kim W."/>
            <person name="Song I."/>
            <person name="Jeong J.-H."/>
            <person name="Kim D."/>
            <person name="Kim S."/>
            <person name="Ryu S."/>
            <person name="Song J.Y."/>
            <person name="Lee S.K."/>
        </authorList>
    </citation>
    <scope>NUCLEOTIDE SEQUENCE [LARGE SCALE GENOMIC DNA]</scope>
    <source>
        <tissue evidence="2">Muscle</tissue>
    </source>
</reference>
<proteinExistence type="predicted"/>
<dbReference type="AlphaFoldDB" id="A0A4Z2EX24"/>
<evidence type="ECO:0000313" key="3">
    <source>
        <dbReference type="Proteomes" id="UP000314294"/>
    </source>
</evidence>
<dbReference type="EMBL" id="SRLO01002489">
    <property type="protein sequence ID" value="TNN32802.1"/>
    <property type="molecule type" value="Genomic_DNA"/>
</dbReference>
<accession>A0A4Z2EX24</accession>
<organism evidence="2 3">
    <name type="scientific">Liparis tanakae</name>
    <name type="common">Tanaka's snailfish</name>
    <dbReference type="NCBI Taxonomy" id="230148"/>
    <lineage>
        <taxon>Eukaryota</taxon>
        <taxon>Metazoa</taxon>
        <taxon>Chordata</taxon>
        <taxon>Craniata</taxon>
        <taxon>Vertebrata</taxon>
        <taxon>Euteleostomi</taxon>
        <taxon>Actinopterygii</taxon>
        <taxon>Neopterygii</taxon>
        <taxon>Teleostei</taxon>
        <taxon>Neoteleostei</taxon>
        <taxon>Acanthomorphata</taxon>
        <taxon>Eupercaria</taxon>
        <taxon>Perciformes</taxon>
        <taxon>Cottioidei</taxon>
        <taxon>Cottales</taxon>
        <taxon>Liparidae</taxon>
        <taxon>Liparis</taxon>
    </lineage>
</organism>
<feature type="compositionally biased region" description="Basic and acidic residues" evidence="1">
    <location>
        <begin position="39"/>
        <end position="61"/>
    </location>
</feature>
<evidence type="ECO:0000256" key="1">
    <source>
        <dbReference type="SAM" id="MobiDB-lite"/>
    </source>
</evidence>
<evidence type="ECO:0000313" key="2">
    <source>
        <dbReference type="EMBL" id="TNN32802.1"/>
    </source>
</evidence>
<comment type="caution">
    <text evidence="2">The sequence shown here is derived from an EMBL/GenBank/DDBJ whole genome shotgun (WGS) entry which is preliminary data.</text>
</comment>
<keyword evidence="3" id="KW-1185">Reference proteome</keyword>
<protein>
    <submittedName>
        <fullName evidence="2">Uncharacterized protein</fullName>
    </submittedName>
</protein>